<dbReference type="Pfam" id="PF08447">
    <property type="entry name" value="PAS_3"/>
    <property type="match status" value="1"/>
</dbReference>
<sequence length="1445" mass="164658">MPERLVVSPLNTPDKFNQNTIEAIHEDSFGFLWFATQGGLHFYDGRSLMLFTSQKTPSRYQSVGLVDDFVFDIESSVDGQLWVLSLNGISQLDRASMTFRPLVRFSESPLSGTPQSISYSEQLNALIVTSQSSLYRIDLNASKTKEPNRYELREDKQLSANGVQPVRQVNTPLERRVEVLIDRIRLFNPITQASRNLPIELNQVIAFQDIYIGTNNEGIYWLNQSLKITRSVAFNEPIDIRSILIDRNQTIWMTLEEGGILGFDSEQKSFRRYNSENSNLSDFSIRSFFLGEDGLIWIGTATKGAYIFNPDDHAFSYISINSGFENRKLSSIRGLSKRDNKLVLATDAGLLVKLMDSNKEVYFSEVPRALSVVYWKNSIWLIGTEDGLFAYDGNKNTVNKLEIKNFSQTFSTRSLLINNERLYIGTDRKGVLLVDLNGLKLIENINYSANPSNETLDMVLSMAMPNNQELWIGTIDGLNIVSLIDLSAKPLHAFDDFLIRDIAITDQGNVYLATHSGIVEITKSDIASYALEYQMLDSEKGLAASIIYGLVVDESGLWYSSNQGLGYFDFVSGSFLHSRNDLKLGQLEFNGASRTEDEEGIFFGGIEGITKISHKIVKRTYLKPSWITQVSFSDNFKKAVYFPSGNIALEPNENVVKVRFSATNFNPELAINFRYRVNQEPWNAISNQSEVVLGGLDAGDYEVDVEFKVDNSEWLSASNSLRFNIQPKFYESNTAKLIYALIICTFFLVIFIQELRRRKIQRKALLSVQSNEERLKLALQASEQGLWDWRADENKVVRFNIGHLFHFEGDASSFDFMDALIHEKDRANVQRERLRFIENKDEFDIQYRVRSEEARWSWIHDKGKVIEFDEDGNIRRAVGTYTDITHLKRAQLESVLSNEILQSMTEAVVVLDNEQKVSFVNPAFCRITGFSMDKIVGHSLNALRSSKHSKEFYVNLWVEIERAGSWFGEFWIQNSNSKDLLCSLEAFHIDDEELDEHLTVLIFSNITDKRVAEEKLSFLARYDSLTGLPNRNLFLDRLEHAIALAKRQEHSVGVLFIDLDGFKKVNDSFGHQTGDLLLKKTADMINQCVRDEDTLARLSGDEFLLIIEDYDEQSQLDLIAEKILDNLRKPITLNESQLVITCSIGIAEYPKDSDNVESLLKYADTAMYHAKNQGKNSYSFYQEEMHVDLVHRLNIENYLRDAVEKDELYVVFQPIINAQTHKVTAAEALIRWRHPQLGEVFPGDFIPLAEETGYIVGIGLYVMEQVCILLSDSDTDDLSISVNVSVRQLMDESFVVETRALLRKYGVRPQQLKIEITESLLMTNPRQAANILKSLKSMGLTISIDDFGTGYSSLSYLKRFAIDELKIDKEFISDINDERQEETIVNAIMAMAKSLNMKVVAEGVETQVQINYLARHQCDLLQGYYFSRPLERDAFIAYVASFNGS</sequence>
<evidence type="ECO:0000313" key="7">
    <source>
        <dbReference type="Proteomes" id="UP001239782"/>
    </source>
</evidence>
<accession>A0AA51RV43</accession>
<dbReference type="InterPro" id="IPR043128">
    <property type="entry name" value="Rev_trsase/Diguanyl_cyclase"/>
</dbReference>
<dbReference type="InterPro" id="IPR000160">
    <property type="entry name" value="GGDEF_dom"/>
</dbReference>
<dbReference type="EMBL" id="CP133548">
    <property type="protein sequence ID" value="WMS88069.1"/>
    <property type="molecule type" value="Genomic_DNA"/>
</dbReference>
<dbReference type="FunFam" id="3.30.70.270:FF:000001">
    <property type="entry name" value="Diguanylate cyclase domain protein"/>
    <property type="match status" value="1"/>
</dbReference>
<feature type="domain" description="PAS" evidence="2">
    <location>
        <begin position="899"/>
        <end position="940"/>
    </location>
</feature>
<keyword evidence="7" id="KW-1185">Reference proteome</keyword>
<dbReference type="PROSITE" id="PS50883">
    <property type="entry name" value="EAL"/>
    <property type="match status" value="1"/>
</dbReference>
<comment type="cofactor">
    <cofactor evidence="1">
        <name>Mg(2+)</name>
        <dbReference type="ChEBI" id="CHEBI:18420"/>
    </cofactor>
</comment>
<evidence type="ECO:0000256" key="1">
    <source>
        <dbReference type="ARBA" id="ARBA00001946"/>
    </source>
</evidence>
<name>A0AA51RV43_9GAMM</name>
<dbReference type="Gene3D" id="3.30.70.270">
    <property type="match status" value="1"/>
</dbReference>
<feature type="domain" description="GGDEF" evidence="5">
    <location>
        <begin position="1050"/>
        <end position="1183"/>
    </location>
</feature>
<dbReference type="InterPro" id="IPR035965">
    <property type="entry name" value="PAS-like_dom_sf"/>
</dbReference>
<dbReference type="SUPFAM" id="SSF141868">
    <property type="entry name" value="EAL domain-like"/>
    <property type="match status" value="1"/>
</dbReference>
<feature type="domain" description="PAC" evidence="3">
    <location>
        <begin position="843"/>
        <end position="896"/>
    </location>
</feature>
<dbReference type="InterPro" id="IPR011047">
    <property type="entry name" value="Quinoprotein_ADH-like_sf"/>
</dbReference>
<dbReference type="NCBIfam" id="TIGR00229">
    <property type="entry name" value="sensory_box"/>
    <property type="match status" value="1"/>
</dbReference>
<dbReference type="Pfam" id="PF13426">
    <property type="entry name" value="PAS_9"/>
    <property type="match status" value="1"/>
</dbReference>
<dbReference type="InterPro" id="IPR029787">
    <property type="entry name" value="Nucleotide_cyclase"/>
</dbReference>
<dbReference type="SUPFAM" id="SSF55785">
    <property type="entry name" value="PYP-like sensor domain (PAS domain)"/>
    <property type="match status" value="2"/>
</dbReference>
<dbReference type="Gene3D" id="2.60.40.10">
    <property type="entry name" value="Immunoglobulins"/>
    <property type="match status" value="1"/>
</dbReference>
<dbReference type="SMART" id="SM00052">
    <property type="entry name" value="EAL"/>
    <property type="match status" value="1"/>
</dbReference>
<evidence type="ECO:0000259" key="4">
    <source>
        <dbReference type="PROSITE" id="PS50883"/>
    </source>
</evidence>
<dbReference type="InterPro" id="IPR013655">
    <property type="entry name" value="PAS_fold_3"/>
</dbReference>
<dbReference type="Gene3D" id="3.30.450.20">
    <property type="entry name" value="PAS domain"/>
    <property type="match status" value="2"/>
</dbReference>
<dbReference type="PROSITE" id="PS50112">
    <property type="entry name" value="PAS"/>
    <property type="match status" value="1"/>
</dbReference>
<dbReference type="NCBIfam" id="TIGR00254">
    <property type="entry name" value="GGDEF"/>
    <property type="match status" value="1"/>
</dbReference>
<dbReference type="SUPFAM" id="SSF55073">
    <property type="entry name" value="Nucleotide cyclase"/>
    <property type="match status" value="1"/>
</dbReference>
<dbReference type="InterPro" id="IPR035919">
    <property type="entry name" value="EAL_sf"/>
</dbReference>
<evidence type="ECO:0000259" key="5">
    <source>
        <dbReference type="PROSITE" id="PS50887"/>
    </source>
</evidence>
<dbReference type="KEGG" id="plei:Q9312_03920"/>
<dbReference type="Pfam" id="PF00990">
    <property type="entry name" value="GGDEF"/>
    <property type="match status" value="1"/>
</dbReference>
<organism evidence="6 7">
    <name type="scientific">Pleionea litopenaei</name>
    <dbReference type="NCBI Taxonomy" id="3070815"/>
    <lineage>
        <taxon>Bacteria</taxon>
        <taxon>Pseudomonadati</taxon>
        <taxon>Pseudomonadota</taxon>
        <taxon>Gammaproteobacteria</taxon>
        <taxon>Oceanospirillales</taxon>
        <taxon>Pleioneaceae</taxon>
        <taxon>Pleionea</taxon>
    </lineage>
</organism>
<evidence type="ECO:0000313" key="6">
    <source>
        <dbReference type="EMBL" id="WMS88069.1"/>
    </source>
</evidence>
<dbReference type="PANTHER" id="PTHR44757:SF2">
    <property type="entry name" value="BIOFILM ARCHITECTURE MAINTENANCE PROTEIN MBAA"/>
    <property type="match status" value="1"/>
</dbReference>
<dbReference type="SUPFAM" id="SSF50998">
    <property type="entry name" value="Quinoprotein alcohol dehydrogenase-like"/>
    <property type="match status" value="1"/>
</dbReference>
<evidence type="ECO:0000259" key="2">
    <source>
        <dbReference type="PROSITE" id="PS50112"/>
    </source>
</evidence>
<protein>
    <submittedName>
        <fullName evidence="6">EAL domain-containing protein</fullName>
    </submittedName>
</protein>
<dbReference type="Gene3D" id="3.20.20.450">
    <property type="entry name" value="EAL domain"/>
    <property type="match status" value="1"/>
</dbReference>
<proteinExistence type="predicted"/>
<dbReference type="CDD" id="cd01949">
    <property type="entry name" value="GGDEF"/>
    <property type="match status" value="1"/>
</dbReference>
<dbReference type="InterPro" id="IPR013783">
    <property type="entry name" value="Ig-like_fold"/>
</dbReference>
<dbReference type="Gene3D" id="2.130.10.10">
    <property type="entry name" value="YVTN repeat-like/Quinoprotein amine dehydrogenase"/>
    <property type="match status" value="3"/>
</dbReference>
<dbReference type="InterPro" id="IPR015943">
    <property type="entry name" value="WD40/YVTN_repeat-like_dom_sf"/>
</dbReference>
<gene>
    <name evidence="6" type="ORF">Q9312_03920</name>
</gene>
<dbReference type="InterPro" id="IPR052155">
    <property type="entry name" value="Biofilm_reg_signaling"/>
</dbReference>
<dbReference type="GO" id="GO:0003824">
    <property type="term" value="F:catalytic activity"/>
    <property type="evidence" value="ECO:0007669"/>
    <property type="project" value="UniProtKB-ARBA"/>
</dbReference>
<dbReference type="InterPro" id="IPR000014">
    <property type="entry name" value="PAS"/>
</dbReference>
<dbReference type="SMART" id="SM00091">
    <property type="entry name" value="PAS"/>
    <property type="match status" value="1"/>
</dbReference>
<dbReference type="SUPFAM" id="SSF63829">
    <property type="entry name" value="Calcium-dependent phosphotriesterase"/>
    <property type="match status" value="1"/>
</dbReference>
<dbReference type="CDD" id="cd00130">
    <property type="entry name" value="PAS"/>
    <property type="match status" value="1"/>
</dbReference>
<dbReference type="PROSITE" id="PS50113">
    <property type="entry name" value="PAC"/>
    <property type="match status" value="1"/>
</dbReference>
<dbReference type="Proteomes" id="UP001239782">
    <property type="component" value="Chromosome"/>
</dbReference>
<dbReference type="CDD" id="cd01948">
    <property type="entry name" value="EAL"/>
    <property type="match status" value="1"/>
</dbReference>
<dbReference type="SMART" id="SM00267">
    <property type="entry name" value="GGDEF"/>
    <property type="match status" value="1"/>
</dbReference>
<feature type="domain" description="EAL" evidence="4">
    <location>
        <begin position="1192"/>
        <end position="1443"/>
    </location>
</feature>
<dbReference type="Pfam" id="PF00563">
    <property type="entry name" value="EAL"/>
    <property type="match status" value="1"/>
</dbReference>
<dbReference type="PROSITE" id="PS50887">
    <property type="entry name" value="GGDEF"/>
    <property type="match status" value="1"/>
</dbReference>
<reference evidence="6 7" key="1">
    <citation type="submission" date="2023-08" db="EMBL/GenBank/DDBJ databases">
        <title>Pleionea litopenaei sp. nov., isolated from stomach of juvenile Litopenaeus vannamei.</title>
        <authorList>
            <person name="Rho A.M."/>
            <person name="Hwang C.Y."/>
        </authorList>
    </citation>
    <scope>NUCLEOTIDE SEQUENCE [LARGE SCALE GENOMIC DNA]</scope>
    <source>
        <strain evidence="6 7">HL-JVS1</strain>
    </source>
</reference>
<dbReference type="InterPro" id="IPR000700">
    <property type="entry name" value="PAS-assoc_C"/>
</dbReference>
<dbReference type="PANTHER" id="PTHR44757">
    <property type="entry name" value="DIGUANYLATE CYCLASE DGCP"/>
    <property type="match status" value="1"/>
</dbReference>
<dbReference type="InterPro" id="IPR001633">
    <property type="entry name" value="EAL_dom"/>
</dbReference>
<dbReference type="RefSeq" id="WP_309203263.1">
    <property type="nucleotide sequence ID" value="NZ_CP133548.1"/>
</dbReference>
<evidence type="ECO:0000259" key="3">
    <source>
        <dbReference type="PROSITE" id="PS50113"/>
    </source>
</evidence>